<dbReference type="Proteomes" id="UP000002892">
    <property type="component" value="Chromosome"/>
</dbReference>
<name>I4D3R7_DESAJ</name>
<dbReference type="KEGG" id="dai:Desaci_1422"/>
<dbReference type="eggNOG" id="COG0308">
    <property type="taxonomic scope" value="Bacteria"/>
</dbReference>
<dbReference type="RefSeq" id="WP_014826448.1">
    <property type="nucleotide sequence ID" value="NC_018068.1"/>
</dbReference>
<gene>
    <name evidence="1" type="ordered locus">Desaci_1422</name>
</gene>
<dbReference type="HOGENOM" id="CLU_096747_0_0_9"/>
<dbReference type="STRING" id="646529.Desaci_1422"/>
<reference evidence="1 2" key="1">
    <citation type="journal article" date="2012" name="J. Bacteriol.">
        <title>Complete genome sequences of Desulfosporosinus orientis DSM765T, Desulfosporosinus youngiae DSM17734T, Desulfosporosinus meridiei DSM13257T, and Desulfosporosinus acidiphilus DSM22704T.</title>
        <authorList>
            <person name="Pester M."/>
            <person name="Brambilla E."/>
            <person name="Alazard D."/>
            <person name="Rattei T."/>
            <person name="Weinmaier T."/>
            <person name="Han J."/>
            <person name="Lucas S."/>
            <person name="Lapidus A."/>
            <person name="Cheng J.F."/>
            <person name="Goodwin L."/>
            <person name="Pitluck S."/>
            <person name="Peters L."/>
            <person name="Ovchinnikova G."/>
            <person name="Teshima H."/>
            <person name="Detter J.C."/>
            <person name="Han C.S."/>
            <person name="Tapia R."/>
            <person name="Land M.L."/>
            <person name="Hauser L."/>
            <person name="Kyrpides N.C."/>
            <person name="Ivanova N.N."/>
            <person name="Pagani I."/>
            <person name="Huntmann M."/>
            <person name="Wei C.L."/>
            <person name="Davenport K.W."/>
            <person name="Daligault H."/>
            <person name="Chain P.S."/>
            <person name="Chen A."/>
            <person name="Mavromatis K."/>
            <person name="Markowitz V."/>
            <person name="Szeto E."/>
            <person name="Mikhailova N."/>
            <person name="Pati A."/>
            <person name="Wagner M."/>
            <person name="Woyke T."/>
            <person name="Ollivier B."/>
            <person name="Klenk H.P."/>
            <person name="Spring S."/>
            <person name="Loy A."/>
        </authorList>
    </citation>
    <scope>NUCLEOTIDE SEQUENCE [LARGE SCALE GENOMIC DNA]</scope>
    <source>
        <strain evidence="2">DSM 22704 / JCM 16185 / SJ4</strain>
    </source>
</reference>
<proteinExistence type="predicted"/>
<accession>I4D3R7</accession>
<evidence type="ECO:0000313" key="1">
    <source>
        <dbReference type="EMBL" id="AFM40441.1"/>
    </source>
</evidence>
<evidence type="ECO:0008006" key="3">
    <source>
        <dbReference type="Google" id="ProtNLM"/>
    </source>
</evidence>
<keyword evidence="2" id="KW-1185">Reference proteome</keyword>
<dbReference type="EMBL" id="CP003639">
    <property type="protein sequence ID" value="AFM40441.1"/>
    <property type="molecule type" value="Genomic_DNA"/>
</dbReference>
<dbReference type="AlphaFoldDB" id="I4D3R7"/>
<organism evidence="1 2">
    <name type="scientific">Desulfosporosinus acidiphilus (strain DSM 22704 / JCM 16185 / SJ4)</name>
    <dbReference type="NCBI Taxonomy" id="646529"/>
    <lineage>
        <taxon>Bacteria</taxon>
        <taxon>Bacillati</taxon>
        <taxon>Bacillota</taxon>
        <taxon>Clostridia</taxon>
        <taxon>Eubacteriales</taxon>
        <taxon>Desulfitobacteriaceae</taxon>
        <taxon>Desulfosporosinus</taxon>
    </lineage>
</organism>
<protein>
    <recommendedName>
        <fullName evidence="3">Peptidase MA-like domain-containing protein</fullName>
    </recommendedName>
</protein>
<evidence type="ECO:0000313" key="2">
    <source>
        <dbReference type="Proteomes" id="UP000002892"/>
    </source>
</evidence>
<sequence>MDKLFLKAETQHFIIDYNEEDKDCIDDVASILESSYNRITMNFKQKLDDKLIVEIHANLKELHLALGFPDAPDWIRGGLGFGKIIIASPLNPPPGSGYSNVVNTAVHEFIHIILSKINNNIPRWLDDGVASFEAKDNNEVWIKNTIKQGIIENEIPLFNDLDTGDDFETFFKRNGYQYSYSIIEFVVKEFGYEKLLHFIKHPSNFKVAFGLTENQLRDKWVDYLRDKYR</sequence>